<accession>A0A4Z2GD42</accession>
<evidence type="ECO:0000313" key="2">
    <source>
        <dbReference type="Proteomes" id="UP000314294"/>
    </source>
</evidence>
<sequence length="60" mass="6741">MFAKPVVQRGEKESVAAKDGPDRLPVFVRFSSKDCVKSGRSRQDQSGNAFKIKDLKKMKL</sequence>
<comment type="caution">
    <text evidence="1">The sequence shown here is derived from an EMBL/GenBank/DDBJ whole genome shotgun (WGS) entry which is preliminary data.</text>
</comment>
<organism evidence="1 2">
    <name type="scientific">Liparis tanakae</name>
    <name type="common">Tanaka's snailfish</name>
    <dbReference type="NCBI Taxonomy" id="230148"/>
    <lineage>
        <taxon>Eukaryota</taxon>
        <taxon>Metazoa</taxon>
        <taxon>Chordata</taxon>
        <taxon>Craniata</taxon>
        <taxon>Vertebrata</taxon>
        <taxon>Euteleostomi</taxon>
        <taxon>Actinopterygii</taxon>
        <taxon>Neopterygii</taxon>
        <taxon>Teleostei</taxon>
        <taxon>Neoteleostei</taxon>
        <taxon>Acanthomorphata</taxon>
        <taxon>Eupercaria</taxon>
        <taxon>Perciformes</taxon>
        <taxon>Cottioidei</taxon>
        <taxon>Cottales</taxon>
        <taxon>Liparidae</taxon>
        <taxon>Liparis</taxon>
    </lineage>
</organism>
<keyword evidence="2" id="KW-1185">Reference proteome</keyword>
<dbReference type="AlphaFoldDB" id="A0A4Z2GD42"/>
<evidence type="ECO:0000313" key="1">
    <source>
        <dbReference type="EMBL" id="TNN51487.1"/>
    </source>
</evidence>
<name>A0A4Z2GD42_9TELE</name>
<proteinExistence type="predicted"/>
<reference evidence="1 2" key="1">
    <citation type="submission" date="2019-03" db="EMBL/GenBank/DDBJ databases">
        <title>First draft genome of Liparis tanakae, snailfish: a comprehensive survey of snailfish specific genes.</title>
        <authorList>
            <person name="Kim W."/>
            <person name="Song I."/>
            <person name="Jeong J.-H."/>
            <person name="Kim D."/>
            <person name="Kim S."/>
            <person name="Ryu S."/>
            <person name="Song J.Y."/>
            <person name="Lee S.K."/>
        </authorList>
    </citation>
    <scope>NUCLEOTIDE SEQUENCE [LARGE SCALE GENOMIC DNA]</scope>
    <source>
        <tissue evidence="1">Muscle</tissue>
    </source>
</reference>
<protein>
    <submittedName>
        <fullName evidence="1">Uncharacterized protein</fullName>
    </submittedName>
</protein>
<dbReference type="Proteomes" id="UP000314294">
    <property type="component" value="Unassembled WGS sequence"/>
</dbReference>
<dbReference type="EMBL" id="SRLO01000581">
    <property type="protein sequence ID" value="TNN51487.1"/>
    <property type="molecule type" value="Genomic_DNA"/>
</dbReference>
<gene>
    <name evidence="1" type="ORF">EYF80_038337</name>
</gene>